<dbReference type="Proteomes" id="UP000176629">
    <property type="component" value="Unassembled WGS sequence"/>
</dbReference>
<evidence type="ECO:0000313" key="3">
    <source>
        <dbReference type="Proteomes" id="UP000176629"/>
    </source>
</evidence>
<gene>
    <name evidence="2" type="ORF">A3A03_03170</name>
</gene>
<comment type="caution">
    <text evidence="2">The sequence shown here is derived from an EMBL/GenBank/DDBJ whole genome shotgun (WGS) entry which is preliminary data.</text>
</comment>
<keyword evidence="1" id="KW-0812">Transmembrane</keyword>
<dbReference type="STRING" id="1801773.A3A03_03170"/>
<accession>A0A1F6XJA4</accession>
<evidence type="ECO:0000256" key="1">
    <source>
        <dbReference type="SAM" id="Phobius"/>
    </source>
</evidence>
<keyword evidence="1" id="KW-0472">Membrane</keyword>
<feature type="transmembrane region" description="Helical" evidence="1">
    <location>
        <begin position="29"/>
        <end position="54"/>
    </location>
</feature>
<dbReference type="EMBL" id="MFUX01000029">
    <property type="protein sequence ID" value="OGI94247.1"/>
    <property type="molecule type" value="Genomic_DNA"/>
</dbReference>
<dbReference type="AlphaFoldDB" id="A0A1F6XJA4"/>
<evidence type="ECO:0000313" key="2">
    <source>
        <dbReference type="EMBL" id="OGI94247.1"/>
    </source>
</evidence>
<organism evidence="2 3">
    <name type="scientific">Candidatus Nomurabacteria bacterium RIFCSPLOWO2_01_FULL_40_18</name>
    <dbReference type="NCBI Taxonomy" id="1801773"/>
    <lineage>
        <taxon>Bacteria</taxon>
        <taxon>Candidatus Nomuraibacteriota</taxon>
    </lineage>
</organism>
<name>A0A1F6XJA4_9BACT</name>
<feature type="transmembrane region" description="Helical" evidence="1">
    <location>
        <begin position="60"/>
        <end position="84"/>
    </location>
</feature>
<protein>
    <submittedName>
        <fullName evidence="2">Uncharacterized protein</fullName>
    </submittedName>
</protein>
<sequence length="141" mass="16100">MFFLRKEKYMRSFGPLGFSPTTPPGRFRLWLKILSAIMIVVLSYLLPIILILAHRASLEGLIVFLTTLVGLSFVFIFALAIVIVTAKSYHSVEILTHEAEVMWSDMKRWNGVSVIWRFVKWVWNKLCTFCCELLAGLSGGD</sequence>
<reference evidence="2 3" key="1">
    <citation type="journal article" date="2016" name="Nat. Commun.">
        <title>Thousands of microbial genomes shed light on interconnected biogeochemical processes in an aquifer system.</title>
        <authorList>
            <person name="Anantharaman K."/>
            <person name="Brown C.T."/>
            <person name="Hug L.A."/>
            <person name="Sharon I."/>
            <person name="Castelle C.J."/>
            <person name="Probst A.J."/>
            <person name="Thomas B.C."/>
            <person name="Singh A."/>
            <person name="Wilkins M.J."/>
            <person name="Karaoz U."/>
            <person name="Brodie E.L."/>
            <person name="Williams K.H."/>
            <person name="Hubbard S.S."/>
            <person name="Banfield J.F."/>
        </authorList>
    </citation>
    <scope>NUCLEOTIDE SEQUENCE [LARGE SCALE GENOMIC DNA]</scope>
</reference>
<proteinExistence type="predicted"/>
<keyword evidence="1" id="KW-1133">Transmembrane helix</keyword>